<dbReference type="EMBL" id="QYUK01000011">
    <property type="protein sequence ID" value="RJF87121.1"/>
    <property type="molecule type" value="Genomic_DNA"/>
</dbReference>
<feature type="domain" description="EAL" evidence="3">
    <location>
        <begin position="141"/>
        <end position="395"/>
    </location>
</feature>
<dbReference type="PANTHER" id="PTHR33121:SF71">
    <property type="entry name" value="OXYGEN SENSOR PROTEIN DOSP"/>
    <property type="match status" value="1"/>
</dbReference>
<evidence type="ECO:0000259" key="2">
    <source>
        <dbReference type="PROSITE" id="PS50110"/>
    </source>
</evidence>
<dbReference type="InterPro" id="IPR001789">
    <property type="entry name" value="Sig_transdc_resp-reg_receiver"/>
</dbReference>
<dbReference type="Gene3D" id="3.20.20.450">
    <property type="entry name" value="EAL domain"/>
    <property type="match status" value="1"/>
</dbReference>
<gene>
    <name evidence="4" type="ORF">D3874_08850</name>
</gene>
<comment type="caution">
    <text evidence="4">The sequence shown here is derived from an EMBL/GenBank/DDBJ whole genome shotgun (WGS) entry which is preliminary data.</text>
</comment>
<dbReference type="SMART" id="SM00052">
    <property type="entry name" value="EAL"/>
    <property type="match status" value="1"/>
</dbReference>
<keyword evidence="5" id="KW-1185">Reference proteome</keyword>
<dbReference type="InterPro" id="IPR050706">
    <property type="entry name" value="Cyclic-di-GMP_PDE-like"/>
</dbReference>
<name>A0A418WAQ9_9PROT</name>
<dbReference type="Gene3D" id="3.40.50.2300">
    <property type="match status" value="1"/>
</dbReference>
<dbReference type="SUPFAM" id="SSF141868">
    <property type="entry name" value="EAL domain-like"/>
    <property type="match status" value="1"/>
</dbReference>
<dbReference type="PROSITE" id="PS50883">
    <property type="entry name" value="EAL"/>
    <property type="match status" value="1"/>
</dbReference>
<organism evidence="4 5">
    <name type="scientific">Oleomonas cavernae</name>
    <dbReference type="NCBI Taxonomy" id="2320859"/>
    <lineage>
        <taxon>Bacteria</taxon>
        <taxon>Pseudomonadati</taxon>
        <taxon>Pseudomonadota</taxon>
        <taxon>Alphaproteobacteria</taxon>
        <taxon>Acetobacterales</taxon>
        <taxon>Acetobacteraceae</taxon>
        <taxon>Oleomonas</taxon>
    </lineage>
</organism>
<evidence type="ECO:0000313" key="5">
    <source>
        <dbReference type="Proteomes" id="UP000284605"/>
    </source>
</evidence>
<reference evidence="4 5" key="1">
    <citation type="submission" date="2018-09" db="EMBL/GenBank/DDBJ databases">
        <authorList>
            <person name="Zhu H."/>
        </authorList>
    </citation>
    <scope>NUCLEOTIDE SEQUENCE [LARGE SCALE GENOMIC DNA]</scope>
    <source>
        <strain evidence="4 5">K1W22B-8</strain>
    </source>
</reference>
<protein>
    <submittedName>
        <fullName evidence="4">EAL domain-containing protein</fullName>
    </submittedName>
</protein>
<dbReference type="CDD" id="cd01948">
    <property type="entry name" value="EAL"/>
    <property type="match status" value="1"/>
</dbReference>
<feature type="domain" description="Response regulatory" evidence="2">
    <location>
        <begin position="18"/>
        <end position="137"/>
    </location>
</feature>
<sequence>MGSIMQTPPTDHHLRRPAVIVLDDDPDIAQVLRIRLERDGFNVITAPTLGELEAACRRALPAAVVVDLNLGCHDGLQASELLAKLRFRGPVFLMSGSDERVIGAARRHGETLGLSIPGIFHKPFSLSMLSAAIRASVAVPDDPDASSVAADIKNGIIRPYFQVQVDLATGKIVGAEALARRVPFSGAVGLPGGFLPIVERAGLWCSLTERILADTAKAIEHWRESGISPCKISVNLAAVNASDPDFGLTAASILNARSVDPKWISFEVTEQTAMSNTGASLRALTWLRIKGFDLSLDDFGTGFSSLSVLHAMPFCELKIDRSFVQRIGNDRDARVIVKTTIDLAHNLGLLCVAEGIEDEATCAALAQMGCDRGQGYLFGKAVDAATFGNLLKSGAIDIPCKTPPAAT</sequence>
<accession>A0A418WAQ9</accession>
<dbReference type="InterPro" id="IPR011006">
    <property type="entry name" value="CheY-like_superfamily"/>
</dbReference>
<dbReference type="InterPro" id="IPR035919">
    <property type="entry name" value="EAL_sf"/>
</dbReference>
<dbReference type="Pfam" id="PF00563">
    <property type="entry name" value="EAL"/>
    <property type="match status" value="1"/>
</dbReference>
<dbReference type="PANTHER" id="PTHR33121">
    <property type="entry name" value="CYCLIC DI-GMP PHOSPHODIESTERASE PDEF"/>
    <property type="match status" value="1"/>
</dbReference>
<dbReference type="Pfam" id="PF00072">
    <property type="entry name" value="Response_reg"/>
    <property type="match status" value="1"/>
</dbReference>
<keyword evidence="1" id="KW-0597">Phosphoprotein</keyword>
<feature type="modified residue" description="4-aspartylphosphate" evidence="1">
    <location>
        <position position="67"/>
    </location>
</feature>
<dbReference type="CDD" id="cd00156">
    <property type="entry name" value="REC"/>
    <property type="match status" value="1"/>
</dbReference>
<dbReference type="InterPro" id="IPR001633">
    <property type="entry name" value="EAL_dom"/>
</dbReference>
<dbReference type="PROSITE" id="PS50110">
    <property type="entry name" value="RESPONSE_REGULATORY"/>
    <property type="match status" value="1"/>
</dbReference>
<proteinExistence type="predicted"/>
<evidence type="ECO:0000259" key="3">
    <source>
        <dbReference type="PROSITE" id="PS50883"/>
    </source>
</evidence>
<evidence type="ECO:0000313" key="4">
    <source>
        <dbReference type="EMBL" id="RJF87121.1"/>
    </source>
</evidence>
<dbReference type="GO" id="GO:0000160">
    <property type="term" value="P:phosphorelay signal transduction system"/>
    <property type="evidence" value="ECO:0007669"/>
    <property type="project" value="InterPro"/>
</dbReference>
<dbReference type="AlphaFoldDB" id="A0A418WAQ9"/>
<dbReference type="SUPFAM" id="SSF52172">
    <property type="entry name" value="CheY-like"/>
    <property type="match status" value="1"/>
</dbReference>
<dbReference type="Proteomes" id="UP000284605">
    <property type="component" value="Unassembled WGS sequence"/>
</dbReference>
<evidence type="ECO:0000256" key="1">
    <source>
        <dbReference type="PROSITE-ProRule" id="PRU00169"/>
    </source>
</evidence>
<dbReference type="SMART" id="SM00448">
    <property type="entry name" value="REC"/>
    <property type="match status" value="1"/>
</dbReference>
<dbReference type="GO" id="GO:0071111">
    <property type="term" value="F:cyclic-guanylate-specific phosphodiesterase activity"/>
    <property type="evidence" value="ECO:0007669"/>
    <property type="project" value="InterPro"/>
</dbReference>